<dbReference type="EMBL" id="CP014989">
    <property type="protein sequence ID" value="ANS79965.1"/>
    <property type="molecule type" value="Genomic_DNA"/>
</dbReference>
<dbReference type="Proteomes" id="UP000092482">
    <property type="component" value="Chromosome"/>
</dbReference>
<dbReference type="PANTHER" id="PTHR40064">
    <property type="entry name" value="MEMBRANE PROTEIN-RELATED"/>
    <property type="match status" value="1"/>
</dbReference>
<gene>
    <name evidence="7" type="ORF">SGUI_2569</name>
</gene>
<proteinExistence type="predicted"/>
<protein>
    <submittedName>
        <fullName evidence="7">Putative integral membrane protein</fullName>
    </submittedName>
</protein>
<dbReference type="GO" id="GO:0005886">
    <property type="term" value="C:plasma membrane"/>
    <property type="evidence" value="ECO:0007669"/>
    <property type="project" value="UniProtKB-SubCell"/>
</dbReference>
<feature type="transmembrane region" description="Helical" evidence="6">
    <location>
        <begin position="136"/>
        <end position="155"/>
    </location>
</feature>
<evidence type="ECO:0000256" key="3">
    <source>
        <dbReference type="ARBA" id="ARBA00022692"/>
    </source>
</evidence>
<dbReference type="InterPro" id="IPR010343">
    <property type="entry name" value="ArAE_1"/>
</dbReference>
<comment type="subcellular location">
    <subcellularLocation>
        <location evidence="1">Cell membrane</location>
        <topology evidence="1">Multi-pass membrane protein</topology>
    </subcellularLocation>
</comment>
<evidence type="ECO:0000256" key="2">
    <source>
        <dbReference type="ARBA" id="ARBA00022475"/>
    </source>
</evidence>
<dbReference type="PATRIC" id="fig|1758689.4.peg.2683"/>
<dbReference type="Pfam" id="PF06081">
    <property type="entry name" value="ArAE_1"/>
    <property type="match status" value="1"/>
</dbReference>
<accession>A0A1B1NF14</accession>
<reference evidence="7 8" key="1">
    <citation type="submission" date="2016-03" db="EMBL/GenBank/DDBJ databases">
        <title>Shallow-sea hydrothermal system.</title>
        <authorList>
            <person name="Tang K."/>
        </authorList>
    </citation>
    <scope>NUCLEOTIDE SEQUENCE [LARGE SCALE GENOMIC DNA]</scope>
    <source>
        <strain evidence="7 8">JLT9</strain>
    </source>
</reference>
<keyword evidence="2" id="KW-1003">Cell membrane</keyword>
<evidence type="ECO:0000256" key="5">
    <source>
        <dbReference type="ARBA" id="ARBA00023136"/>
    </source>
</evidence>
<keyword evidence="8" id="KW-1185">Reference proteome</keyword>
<dbReference type="InterPro" id="IPR052984">
    <property type="entry name" value="UPF0421"/>
</dbReference>
<feature type="transmembrane region" description="Helical" evidence="6">
    <location>
        <begin position="112"/>
        <end position="130"/>
    </location>
</feature>
<keyword evidence="4 6" id="KW-1133">Transmembrane helix</keyword>
<dbReference type="PANTHER" id="PTHR40064:SF1">
    <property type="entry name" value="MEMBRANE PROTEIN"/>
    <property type="match status" value="1"/>
</dbReference>
<organism evidence="7 8">
    <name type="scientific">Serinicoccus hydrothermalis</name>
    <dbReference type="NCBI Taxonomy" id="1758689"/>
    <lineage>
        <taxon>Bacteria</taxon>
        <taxon>Bacillati</taxon>
        <taxon>Actinomycetota</taxon>
        <taxon>Actinomycetes</taxon>
        <taxon>Micrococcales</taxon>
        <taxon>Ornithinimicrobiaceae</taxon>
        <taxon>Serinicoccus</taxon>
    </lineage>
</organism>
<name>A0A1B1NF14_9MICO</name>
<evidence type="ECO:0000256" key="1">
    <source>
        <dbReference type="ARBA" id="ARBA00004651"/>
    </source>
</evidence>
<evidence type="ECO:0000313" key="7">
    <source>
        <dbReference type="EMBL" id="ANS79965.1"/>
    </source>
</evidence>
<dbReference type="AlphaFoldDB" id="A0A1B1NF14"/>
<feature type="transmembrane region" description="Helical" evidence="6">
    <location>
        <begin position="63"/>
        <end position="81"/>
    </location>
</feature>
<feature type="transmembrane region" description="Helical" evidence="6">
    <location>
        <begin position="87"/>
        <end position="105"/>
    </location>
</feature>
<keyword evidence="5 6" id="KW-0472">Membrane</keyword>
<dbReference type="STRING" id="1758689.SGUI_2569"/>
<evidence type="ECO:0000256" key="6">
    <source>
        <dbReference type="SAM" id="Phobius"/>
    </source>
</evidence>
<evidence type="ECO:0000256" key="4">
    <source>
        <dbReference type="ARBA" id="ARBA00022989"/>
    </source>
</evidence>
<keyword evidence="3 6" id="KW-0812">Transmembrane</keyword>
<dbReference type="KEGG" id="serj:SGUI_2569"/>
<sequence>MMAWLRRPDVASDLLQVVKSVVAALVAWVLADRVLQLEQAFLAPWTALLTVHATVYRTVSRGAQAVLATTAGVTLAFVAVLLGGRGILTLGIALLVAMLFARVGLLRDEGVTVATTVLFVITTSSSTGPGTLLDRLGATGIGVVVALVVNAALAAPLRDASARRQIADVDRGLGDLLTDMAEGIREGADDERTGEWVERTRALDKRLESAWRLVYEADESRWGNPRQRRRRDDQELSRVLRRLEEGIAQVRGMVRLIHQSAEQAEDWDAIFRDTWTDLLAELGRRVADPEGDVIALREDVDALASRLSSADLADQRWPLYGALIEMSRVVIDIVDDVATSPAVRE</sequence>
<evidence type="ECO:0000313" key="8">
    <source>
        <dbReference type="Proteomes" id="UP000092482"/>
    </source>
</evidence>